<dbReference type="HOGENOM" id="CLU_1947560_0_0_11"/>
<sequence>MFSMWGMCGGRPAVVAPKVMSCWPVVWLRRMAQAVWMRVLRVVLWWRAVVVSWWVVWGVRWWVWRWGGWGVRVGSWGVSRVGCWRLWRVWCQVFSAAPERTQERPGGVVGEFGVLDRVGEGGAVRNDDA</sequence>
<keyword evidence="1" id="KW-1133">Transmembrane helix</keyword>
<evidence type="ECO:0000313" key="3">
    <source>
        <dbReference type="Proteomes" id="UP000000377"/>
    </source>
</evidence>
<dbReference type="EMBL" id="CP002047">
    <property type="protein sequence ID" value="ADI04250.1"/>
    <property type="molecule type" value="Genomic_DNA"/>
</dbReference>
<dbReference type="Proteomes" id="UP000000377">
    <property type="component" value="Chromosome"/>
</dbReference>
<keyword evidence="1" id="KW-0812">Transmembrane</keyword>
<reference evidence="2 3" key="1">
    <citation type="journal article" date="2010" name="J. Bacteriol.">
        <title>Genome sequence of the milbemycin-producing bacterium Streptomyces bingchenggensis.</title>
        <authorList>
            <person name="Wang X.J."/>
            <person name="Yan Y.J."/>
            <person name="Zhang B."/>
            <person name="An J."/>
            <person name="Wang J.J."/>
            <person name="Tian J."/>
            <person name="Jiang L."/>
            <person name="Chen Y.H."/>
            <person name="Huang S.X."/>
            <person name="Yin M."/>
            <person name="Zhang J."/>
            <person name="Gao A.L."/>
            <person name="Liu C.X."/>
            <person name="Zhu Z.X."/>
            <person name="Xiang W.S."/>
        </authorList>
    </citation>
    <scope>NUCLEOTIDE SEQUENCE [LARGE SCALE GENOMIC DNA]</scope>
    <source>
        <strain evidence="2 3">BCW-1</strain>
    </source>
</reference>
<keyword evidence="3" id="KW-1185">Reference proteome</keyword>
<evidence type="ECO:0000256" key="1">
    <source>
        <dbReference type="SAM" id="Phobius"/>
    </source>
</evidence>
<keyword evidence="1" id="KW-0472">Membrane</keyword>
<dbReference type="AlphaFoldDB" id="D7C889"/>
<evidence type="ECO:0000313" key="2">
    <source>
        <dbReference type="EMBL" id="ADI04250.1"/>
    </source>
</evidence>
<proteinExistence type="predicted"/>
<organism evidence="2 3">
    <name type="scientific">Streptomyces bingchenggensis (strain BCW-1)</name>
    <dbReference type="NCBI Taxonomy" id="749414"/>
    <lineage>
        <taxon>Bacteria</taxon>
        <taxon>Bacillati</taxon>
        <taxon>Actinomycetota</taxon>
        <taxon>Actinomycetes</taxon>
        <taxon>Kitasatosporales</taxon>
        <taxon>Streptomycetaceae</taxon>
        <taxon>Streptomyces</taxon>
    </lineage>
</organism>
<feature type="transmembrane region" description="Helical" evidence="1">
    <location>
        <begin position="44"/>
        <end position="63"/>
    </location>
</feature>
<accession>D7C889</accession>
<protein>
    <submittedName>
        <fullName evidence="2">Uncharacterized protein</fullName>
    </submittedName>
</protein>
<gene>
    <name evidence="2" type="ordered locus">SBI_01129</name>
</gene>
<dbReference type="KEGG" id="sbh:SBI_01129"/>
<name>D7C889_STRBB</name>